<reference evidence="2 3" key="1">
    <citation type="submission" date="2024-09" db="EMBL/GenBank/DDBJ databases">
        <title>T2T genomes of carrot and Alternaria dauci and their utility for understanding host-pathogen interaction during carrot leaf blight disease.</title>
        <authorList>
            <person name="Liu W."/>
            <person name="Xu S."/>
            <person name="Ou C."/>
            <person name="Liu X."/>
            <person name="Zhuang F."/>
            <person name="Deng X.W."/>
        </authorList>
    </citation>
    <scope>NUCLEOTIDE SEQUENCE [LARGE SCALE GENOMIC DNA]</scope>
    <source>
        <strain evidence="2 3">A2016</strain>
    </source>
</reference>
<keyword evidence="3" id="KW-1185">Reference proteome</keyword>
<accession>A0ABR3U7F3</accession>
<evidence type="ECO:0000313" key="2">
    <source>
        <dbReference type="EMBL" id="KAL1792102.1"/>
    </source>
</evidence>
<proteinExistence type="predicted"/>
<feature type="compositionally biased region" description="Polar residues" evidence="1">
    <location>
        <begin position="219"/>
        <end position="239"/>
    </location>
</feature>
<dbReference type="Proteomes" id="UP001578633">
    <property type="component" value="Chromosome 10"/>
</dbReference>
<sequence>MPLYLHPHLKRGLDFDGFCVDPEDLLEEPQAEYEDPEYRAAKRRRVEAIASRYLRGRPPVIVTAGLRGPFSDGWKNPWAKPIVEKKKTKKKIPDKGNNAKTKKAAVGQEDAGGRRGGARRRSTESVVVEESAPPQTESPETSRAAKDDLGRPEHDDSLDEIEVPPATAPLPDDDDDVPCTIESVSISTARCIQSRSPMTNPFWLRRPDSARVDMHKATNRNTDTSPTRSRSRNSASQTQTLAELRLSLPKAPFQAQTSAPEVLEQEEWRSSASASMMISSPVRSADMDVQAQVPAGADSYIDTSNATALTIATPQSSQLGQRSQRTVPIITSLIGSQGRPTGDNARLSAERPVDPTPTSQTIERPRRSSRQSTQNASTPRPVSRKSKLRPRAVNFDSSPEKAPSVREPVVEKTATQDEAEIELQEVCTHAVAVEVQASPQVEGHVTVVQDENPDFRTSRGSHGSDWSTQAALLRAQLEFQQSTFPMVSPEVLRLDSQTSPQDTPRPYLAAPIAASTPLSGFTVQRDEPLAPETVLQVPPISTQDLFGAASPFAFSTVKKKAEESQRSNLRFAFSPCDGALKADAVAKSPTPATDRIPLKDKNNITSFWSFTTDKASQGSQGLLSDRPKGGLKDLRLPAADMDTSLGDFGPTGDLGFADGFLRTIDDT</sequence>
<dbReference type="RefSeq" id="XP_069302686.1">
    <property type="nucleotide sequence ID" value="XM_069456014.1"/>
</dbReference>
<feature type="compositionally biased region" description="Polar residues" evidence="1">
    <location>
        <begin position="370"/>
        <end position="380"/>
    </location>
</feature>
<evidence type="ECO:0008006" key="4">
    <source>
        <dbReference type="Google" id="ProtNLM"/>
    </source>
</evidence>
<dbReference type="GeneID" id="96090175"/>
<comment type="caution">
    <text evidence="2">The sequence shown here is derived from an EMBL/GenBank/DDBJ whole genome shotgun (WGS) entry which is preliminary data.</text>
</comment>
<feature type="region of interest" description="Disordered" evidence="1">
    <location>
        <begin position="211"/>
        <end position="239"/>
    </location>
</feature>
<evidence type="ECO:0000256" key="1">
    <source>
        <dbReference type="SAM" id="MobiDB-lite"/>
    </source>
</evidence>
<feature type="compositionally biased region" description="Basic and acidic residues" evidence="1">
    <location>
        <begin position="143"/>
        <end position="155"/>
    </location>
</feature>
<protein>
    <recommendedName>
        <fullName evidence="4">Protamine P1</fullName>
    </recommendedName>
</protein>
<gene>
    <name evidence="2" type="ORF">ACET3X_009853</name>
</gene>
<evidence type="ECO:0000313" key="3">
    <source>
        <dbReference type="Proteomes" id="UP001578633"/>
    </source>
</evidence>
<name>A0ABR3U7F3_9PLEO</name>
<organism evidence="2 3">
    <name type="scientific">Alternaria dauci</name>
    <dbReference type="NCBI Taxonomy" id="48095"/>
    <lineage>
        <taxon>Eukaryota</taxon>
        <taxon>Fungi</taxon>
        <taxon>Dikarya</taxon>
        <taxon>Ascomycota</taxon>
        <taxon>Pezizomycotina</taxon>
        <taxon>Dothideomycetes</taxon>
        <taxon>Pleosporomycetidae</taxon>
        <taxon>Pleosporales</taxon>
        <taxon>Pleosporineae</taxon>
        <taxon>Pleosporaceae</taxon>
        <taxon>Alternaria</taxon>
        <taxon>Alternaria sect. Porri</taxon>
    </lineage>
</organism>
<dbReference type="EMBL" id="JBHGVX010000010">
    <property type="protein sequence ID" value="KAL1792102.1"/>
    <property type="molecule type" value="Genomic_DNA"/>
</dbReference>
<feature type="region of interest" description="Disordered" evidence="1">
    <location>
        <begin position="332"/>
        <end position="411"/>
    </location>
</feature>
<feature type="region of interest" description="Disordered" evidence="1">
    <location>
        <begin position="65"/>
        <end position="177"/>
    </location>
</feature>